<proteinExistence type="predicted"/>
<protein>
    <submittedName>
        <fullName evidence="1">Uncharacterized protein</fullName>
    </submittedName>
</protein>
<sequence>MGPEANALQRAWDLKVGTGPESDDNLQNFLEFAQLQADSLFLTGDPGLEGKSAGQSQVIGSRASDVRTTRLHVL</sequence>
<dbReference type="EMBL" id="JYDS01000292">
    <property type="protein sequence ID" value="KRZ17687.1"/>
    <property type="molecule type" value="Genomic_DNA"/>
</dbReference>
<reference evidence="1 2" key="1">
    <citation type="submission" date="2015-01" db="EMBL/GenBank/DDBJ databases">
        <title>Evolution of Trichinella species and genotypes.</title>
        <authorList>
            <person name="Korhonen P.K."/>
            <person name="Edoardo P."/>
            <person name="Giuseppe L.R."/>
            <person name="Gasser R.B."/>
        </authorList>
    </citation>
    <scope>NUCLEOTIDE SEQUENCE [LARGE SCALE GENOMIC DNA]</scope>
    <source>
        <strain evidence="1">ISS588</strain>
    </source>
</reference>
<dbReference type="Proteomes" id="UP000054805">
    <property type="component" value="Unassembled WGS sequence"/>
</dbReference>
<evidence type="ECO:0000313" key="1">
    <source>
        <dbReference type="EMBL" id="KRZ17687.1"/>
    </source>
</evidence>
<dbReference type="AlphaFoldDB" id="A0A0V1I5B9"/>
<organism evidence="1 2">
    <name type="scientific">Trichinella pseudospiralis</name>
    <name type="common">Parasitic roundworm</name>
    <dbReference type="NCBI Taxonomy" id="6337"/>
    <lineage>
        <taxon>Eukaryota</taxon>
        <taxon>Metazoa</taxon>
        <taxon>Ecdysozoa</taxon>
        <taxon>Nematoda</taxon>
        <taxon>Enoplea</taxon>
        <taxon>Dorylaimia</taxon>
        <taxon>Trichinellida</taxon>
        <taxon>Trichinellidae</taxon>
        <taxon>Trichinella</taxon>
    </lineage>
</organism>
<keyword evidence="2" id="KW-1185">Reference proteome</keyword>
<gene>
    <name evidence="1" type="ORF">T4B_12040</name>
</gene>
<evidence type="ECO:0000313" key="2">
    <source>
        <dbReference type="Proteomes" id="UP000054805"/>
    </source>
</evidence>
<accession>A0A0V1I5B9</accession>
<comment type="caution">
    <text evidence="1">The sequence shown here is derived from an EMBL/GenBank/DDBJ whole genome shotgun (WGS) entry which is preliminary data.</text>
</comment>
<name>A0A0V1I5B9_TRIPS</name>